<feature type="domain" description="VQ" evidence="1">
    <location>
        <begin position="60"/>
        <end position="82"/>
    </location>
</feature>
<dbReference type="PANTHER" id="PTHR33143">
    <property type="entry name" value="F16F4.1 PROTEIN-RELATED"/>
    <property type="match status" value="1"/>
</dbReference>
<dbReference type="GO" id="GO:0005634">
    <property type="term" value="C:nucleus"/>
    <property type="evidence" value="ECO:0007669"/>
    <property type="project" value="TreeGrafter"/>
</dbReference>
<evidence type="ECO:0000313" key="3">
    <source>
        <dbReference type="RefSeq" id="XP_027362739.1"/>
    </source>
</evidence>
<gene>
    <name evidence="3" type="primary">LOC113870344</name>
</gene>
<accession>A0A8B8M6I5</accession>
<dbReference type="Proteomes" id="UP000694853">
    <property type="component" value="Unplaced"/>
</dbReference>
<reference evidence="3" key="2">
    <citation type="submission" date="2025-08" db="UniProtKB">
        <authorList>
            <consortium name="RefSeq"/>
        </authorList>
    </citation>
    <scope>IDENTIFICATION</scope>
    <source>
        <tissue evidence="3">Young leaves</tissue>
    </source>
</reference>
<dbReference type="RefSeq" id="XP_027362739.1">
    <property type="nucleotide sequence ID" value="XM_027506938.1"/>
</dbReference>
<sequence length="198" mass="22394">MRTATARFHSLHEHSEKVVINDSRPSPLMINKHSHLIRKPPSSSSSFKSFENPIIIYTESPKVFHTKPRDFMALVQRLTGITHSNQDDNLNPQFDASENYEPFLFDRSKPNISVKAQAKEQNVSCAGDKTNSALRESDDEICVKQEPFVQHSYCNLGFADVPLFTPTSVYKYSDTPFGFLGSLLSPSGLEVLRELPEY</sequence>
<dbReference type="OrthoDB" id="1917757at2759"/>
<proteinExistence type="predicted"/>
<name>A0A8B8M6I5_ABRPR</name>
<dbReference type="Pfam" id="PF05678">
    <property type="entry name" value="VQ"/>
    <property type="match status" value="1"/>
</dbReference>
<organism evidence="2 3">
    <name type="scientific">Abrus precatorius</name>
    <name type="common">Indian licorice</name>
    <name type="synonym">Glycine abrus</name>
    <dbReference type="NCBI Taxonomy" id="3816"/>
    <lineage>
        <taxon>Eukaryota</taxon>
        <taxon>Viridiplantae</taxon>
        <taxon>Streptophyta</taxon>
        <taxon>Embryophyta</taxon>
        <taxon>Tracheophyta</taxon>
        <taxon>Spermatophyta</taxon>
        <taxon>Magnoliopsida</taxon>
        <taxon>eudicotyledons</taxon>
        <taxon>Gunneridae</taxon>
        <taxon>Pentapetalae</taxon>
        <taxon>rosids</taxon>
        <taxon>fabids</taxon>
        <taxon>Fabales</taxon>
        <taxon>Fabaceae</taxon>
        <taxon>Papilionoideae</taxon>
        <taxon>50 kb inversion clade</taxon>
        <taxon>NPAAA clade</taxon>
        <taxon>indigoferoid/millettioid clade</taxon>
        <taxon>Abreae</taxon>
        <taxon>Abrus</taxon>
    </lineage>
</organism>
<dbReference type="PANTHER" id="PTHR33143:SF76">
    <property type="entry name" value="VQ MOTIF-CONTAINING PROTEIN 8, CHLOROPLASTIC"/>
    <property type="match status" value="1"/>
</dbReference>
<dbReference type="InterPro" id="IPR039607">
    <property type="entry name" value="VQ_8/17/18/20/21/25"/>
</dbReference>
<keyword evidence="2" id="KW-1185">Reference proteome</keyword>
<evidence type="ECO:0000313" key="2">
    <source>
        <dbReference type="Proteomes" id="UP000694853"/>
    </source>
</evidence>
<reference evidence="2" key="1">
    <citation type="journal article" date="2019" name="Toxins">
        <title>Detection of Abrin-Like and Prepropulchellin-Like Toxin Genes and Transcripts Using Whole Genome Sequencing and Full-Length Transcript Sequencing of Abrus precatorius.</title>
        <authorList>
            <person name="Hovde B.T."/>
            <person name="Daligault H.E."/>
            <person name="Hanschen E.R."/>
            <person name="Kunde Y.A."/>
            <person name="Johnson M.B."/>
            <person name="Starkenburg S.R."/>
            <person name="Johnson S.L."/>
        </authorList>
    </citation>
    <scope>NUCLEOTIDE SEQUENCE [LARGE SCALE GENOMIC DNA]</scope>
</reference>
<dbReference type="GeneID" id="113870344"/>
<protein>
    <submittedName>
        <fullName evidence="3">VQ motif-containing protein 8, chloroplastic-like</fullName>
    </submittedName>
</protein>
<evidence type="ECO:0000259" key="1">
    <source>
        <dbReference type="Pfam" id="PF05678"/>
    </source>
</evidence>
<dbReference type="KEGG" id="aprc:113870344"/>
<dbReference type="AlphaFoldDB" id="A0A8B8M6I5"/>
<dbReference type="InterPro" id="IPR008889">
    <property type="entry name" value="VQ"/>
</dbReference>